<name>A0ABS5C0Q0_9BACT</name>
<dbReference type="Proteomes" id="UP000676565">
    <property type="component" value="Unassembled WGS sequence"/>
</dbReference>
<reference evidence="2 3" key="1">
    <citation type="submission" date="2021-04" db="EMBL/GenBank/DDBJ databases">
        <authorList>
            <person name="Ivanova A."/>
        </authorList>
    </citation>
    <scope>NUCLEOTIDE SEQUENCE [LARGE SCALE GENOMIC DNA]</scope>
    <source>
        <strain evidence="2 3">G18</strain>
    </source>
</reference>
<protein>
    <recommendedName>
        <fullName evidence="4">Homeobox domain-containing protein</fullName>
    </recommendedName>
</protein>
<evidence type="ECO:0008006" key="4">
    <source>
        <dbReference type="Google" id="ProtNLM"/>
    </source>
</evidence>
<comment type="caution">
    <text evidence="2">The sequence shown here is derived from an EMBL/GenBank/DDBJ whole genome shotgun (WGS) entry which is preliminary data.</text>
</comment>
<feature type="compositionally biased region" description="Low complexity" evidence="1">
    <location>
        <begin position="146"/>
        <end position="160"/>
    </location>
</feature>
<dbReference type="RefSeq" id="WP_210658942.1">
    <property type="nucleotide sequence ID" value="NZ_JAGKQQ010000001.1"/>
</dbReference>
<proteinExistence type="predicted"/>
<keyword evidence="3" id="KW-1185">Reference proteome</keyword>
<feature type="compositionally biased region" description="Basic and acidic residues" evidence="1">
    <location>
        <begin position="241"/>
        <end position="253"/>
    </location>
</feature>
<feature type="compositionally biased region" description="Basic and acidic residues" evidence="1">
    <location>
        <begin position="276"/>
        <end position="294"/>
    </location>
</feature>
<sequence>MSDYEYITSACSQLTDLYNIATDRDIRFQERLESLPLNEADQEVRHTQKLRDIAASKNRVCSLETLLAGGRLLRLARDSGCADPHRFGEPLFEVLEHIRSHNSKIACRSLTCLPTIIGTLIRVQKFFAPPMRAIGEVGAASEPHQEANNEANSSGAASPETRTNVKSADLAPVSTPGVPKAKKRRIPKDEAEELVSDYLKQHAKGRPDEVAIREVSKATGVSQGGVFNTAAWKVFNKKRNSLRDTRREPRQLPDKVTATVPNRAAADPAEIAAQNELKKLEQEQAQDQRDERRGNKGRSSRTMTAVHER</sequence>
<feature type="region of interest" description="Disordered" evidence="1">
    <location>
        <begin position="241"/>
        <end position="309"/>
    </location>
</feature>
<accession>A0ABS5C0Q0</accession>
<organism evidence="2 3">
    <name type="scientific">Gemmata palustris</name>
    <dbReference type="NCBI Taxonomy" id="2822762"/>
    <lineage>
        <taxon>Bacteria</taxon>
        <taxon>Pseudomonadati</taxon>
        <taxon>Planctomycetota</taxon>
        <taxon>Planctomycetia</taxon>
        <taxon>Gemmatales</taxon>
        <taxon>Gemmataceae</taxon>
        <taxon>Gemmata</taxon>
    </lineage>
</organism>
<gene>
    <name evidence="2" type="ORF">J8F10_25970</name>
</gene>
<evidence type="ECO:0000256" key="1">
    <source>
        <dbReference type="SAM" id="MobiDB-lite"/>
    </source>
</evidence>
<dbReference type="EMBL" id="JAGKQQ010000001">
    <property type="protein sequence ID" value="MBP3958708.1"/>
    <property type="molecule type" value="Genomic_DNA"/>
</dbReference>
<feature type="region of interest" description="Disordered" evidence="1">
    <location>
        <begin position="140"/>
        <end position="189"/>
    </location>
</feature>
<evidence type="ECO:0000313" key="3">
    <source>
        <dbReference type="Proteomes" id="UP000676565"/>
    </source>
</evidence>
<evidence type="ECO:0000313" key="2">
    <source>
        <dbReference type="EMBL" id="MBP3958708.1"/>
    </source>
</evidence>